<evidence type="ECO:0000259" key="2">
    <source>
        <dbReference type="Pfam" id="PF13556"/>
    </source>
</evidence>
<sequence length="392" mass="41478">MIGPDLQDLVDGAALVSGAPVTLEDREFNLVAVSAHQRPGDAVRQDSIMHRRATPEVRRYFESFGIAHAADPVHIPPDPRRGLLGRLCVPVRWQSVTYGYLWLLEDPEAGAADGRPMPLAQLLAAAGRAGVEMARRSRLREDLGWKVGDLLSTYPETRARAAEEIAESWSLPPGTPVAAVSVRPAGGSGAVFVNAWRLPRTILVGSGEHAATVIVPLSAPGELSAARGMIRSAFAALTASAPPGAAAPTPVAGIGGPADSLVRARESWLQARIAARVAASRRPDGPLVLEWPQLGVHRLLGAGTDAALREAVVTSGVAALLAEGGAQLVRTAKAYLDEAGSAQRAAQTLSIHRQTLYHRLERIERISGLDLGSGQDRLQLHLALTVLPDLDF</sequence>
<dbReference type="PANTHER" id="PTHR33744:SF17">
    <property type="entry name" value="CONSERVED PROTEIN"/>
    <property type="match status" value="1"/>
</dbReference>
<dbReference type="Proteomes" id="UP000677913">
    <property type="component" value="Unassembled WGS sequence"/>
</dbReference>
<organism evidence="4 5">
    <name type="scientific">Actinocrinis puniceicyclus</name>
    <dbReference type="NCBI Taxonomy" id="977794"/>
    <lineage>
        <taxon>Bacteria</taxon>
        <taxon>Bacillati</taxon>
        <taxon>Actinomycetota</taxon>
        <taxon>Actinomycetes</taxon>
        <taxon>Catenulisporales</taxon>
        <taxon>Actinospicaceae</taxon>
        <taxon>Actinocrinis</taxon>
    </lineage>
</organism>
<evidence type="ECO:0000313" key="4">
    <source>
        <dbReference type="EMBL" id="MBS2965010.1"/>
    </source>
</evidence>
<dbReference type="InterPro" id="IPR041522">
    <property type="entry name" value="CdaR_GGDEF"/>
</dbReference>
<dbReference type="Pfam" id="PF13556">
    <property type="entry name" value="HTH_30"/>
    <property type="match status" value="1"/>
</dbReference>
<evidence type="ECO:0000313" key="5">
    <source>
        <dbReference type="Proteomes" id="UP000677913"/>
    </source>
</evidence>
<evidence type="ECO:0000259" key="3">
    <source>
        <dbReference type="Pfam" id="PF17853"/>
    </source>
</evidence>
<comment type="similarity">
    <text evidence="1">Belongs to the CdaR family.</text>
</comment>
<gene>
    <name evidence="4" type="ORF">KGA66_18280</name>
</gene>
<dbReference type="EMBL" id="JAGSXH010000066">
    <property type="protein sequence ID" value="MBS2965010.1"/>
    <property type="molecule type" value="Genomic_DNA"/>
</dbReference>
<name>A0A8J7WST1_9ACTN</name>
<dbReference type="InterPro" id="IPR051448">
    <property type="entry name" value="CdaR-like_regulators"/>
</dbReference>
<protein>
    <submittedName>
        <fullName evidence="4">Helix-turn-helix domain-containing protein</fullName>
    </submittedName>
</protein>
<reference evidence="4" key="1">
    <citation type="submission" date="2021-04" db="EMBL/GenBank/DDBJ databases">
        <title>Genome based classification of Actinospica acidithermotolerans sp. nov., an actinobacterium isolated from an Indonesian hot spring.</title>
        <authorList>
            <person name="Kusuma A.B."/>
            <person name="Putra K.E."/>
            <person name="Nafisah S."/>
            <person name="Loh J."/>
            <person name="Nouioui I."/>
            <person name="Goodfellow M."/>
        </authorList>
    </citation>
    <scope>NUCLEOTIDE SEQUENCE</scope>
    <source>
        <strain evidence="4">DSM 45618</strain>
    </source>
</reference>
<comment type="caution">
    <text evidence="4">The sequence shown here is derived from an EMBL/GenBank/DDBJ whole genome shotgun (WGS) entry which is preliminary data.</text>
</comment>
<proteinExistence type="inferred from homology"/>
<dbReference type="Gene3D" id="1.10.10.2840">
    <property type="entry name" value="PucR C-terminal helix-turn-helix domain"/>
    <property type="match status" value="1"/>
</dbReference>
<feature type="domain" description="CdaR GGDEF-like" evidence="3">
    <location>
        <begin position="161"/>
        <end position="277"/>
    </location>
</feature>
<keyword evidence="5" id="KW-1185">Reference proteome</keyword>
<dbReference type="Pfam" id="PF17853">
    <property type="entry name" value="GGDEF_2"/>
    <property type="match status" value="1"/>
</dbReference>
<dbReference type="InterPro" id="IPR025736">
    <property type="entry name" value="PucR_C-HTH_dom"/>
</dbReference>
<dbReference type="RefSeq" id="WP_211469366.1">
    <property type="nucleotide sequence ID" value="NZ_JAGSXH010000066.1"/>
</dbReference>
<accession>A0A8J7WST1</accession>
<dbReference type="InterPro" id="IPR042070">
    <property type="entry name" value="PucR_C-HTH_sf"/>
</dbReference>
<dbReference type="PANTHER" id="PTHR33744">
    <property type="entry name" value="CARBOHYDRATE DIACID REGULATOR"/>
    <property type="match status" value="1"/>
</dbReference>
<evidence type="ECO:0000256" key="1">
    <source>
        <dbReference type="ARBA" id="ARBA00006754"/>
    </source>
</evidence>
<feature type="domain" description="PucR C-terminal helix-turn-helix" evidence="2">
    <location>
        <begin position="328"/>
        <end position="385"/>
    </location>
</feature>
<dbReference type="AlphaFoldDB" id="A0A8J7WST1"/>